<keyword evidence="3" id="KW-1185">Reference proteome</keyword>
<protein>
    <submittedName>
        <fullName evidence="2">Uncharacterized protein</fullName>
    </submittedName>
</protein>
<organism evidence="2 3">
    <name type="scientific">Tilletia walkeri</name>
    <dbReference type="NCBI Taxonomy" id="117179"/>
    <lineage>
        <taxon>Eukaryota</taxon>
        <taxon>Fungi</taxon>
        <taxon>Dikarya</taxon>
        <taxon>Basidiomycota</taxon>
        <taxon>Ustilaginomycotina</taxon>
        <taxon>Exobasidiomycetes</taxon>
        <taxon>Tilletiales</taxon>
        <taxon>Tilletiaceae</taxon>
        <taxon>Tilletia</taxon>
    </lineage>
</organism>
<reference evidence="2" key="2">
    <citation type="journal article" date="2019" name="IMA Fungus">
        <title>Genome sequencing and comparison of five Tilletia species to identify candidate genes for the detection of regulated species infecting wheat.</title>
        <authorList>
            <person name="Nguyen H.D.T."/>
            <person name="Sultana T."/>
            <person name="Kesanakurti P."/>
            <person name="Hambleton S."/>
        </authorList>
    </citation>
    <scope>NUCLEOTIDE SEQUENCE</scope>
    <source>
        <strain evidence="2">DAOMC 236422</strain>
    </source>
</reference>
<dbReference type="AlphaFoldDB" id="A0A8X7N1S9"/>
<reference evidence="2" key="1">
    <citation type="submission" date="2016-04" db="EMBL/GenBank/DDBJ databases">
        <authorList>
            <person name="Nguyen H.D."/>
            <person name="Samba Siva P."/>
            <person name="Cullis J."/>
            <person name="Levesque C.A."/>
            <person name="Hambleton S."/>
        </authorList>
    </citation>
    <scope>NUCLEOTIDE SEQUENCE</scope>
    <source>
        <strain evidence="2">DAOMC 236422</strain>
    </source>
</reference>
<accession>A0A8X7N1S9</accession>
<evidence type="ECO:0000256" key="1">
    <source>
        <dbReference type="SAM" id="MobiDB-lite"/>
    </source>
</evidence>
<feature type="region of interest" description="Disordered" evidence="1">
    <location>
        <begin position="68"/>
        <end position="98"/>
    </location>
</feature>
<proteinExistence type="predicted"/>
<sequence>MSATTSSSNDVTTVAGMPKLTLVNWFRWYPLVRWALKGLELWSTIQPGTSHDARWRSRQSRLYCMEGKSGQSNVNHRLQLRPIAPEPRTPLRDSQGDA</sequence>
<dbReference type="EMBL" id="LWDG02000954">
    <property type="protein sequence ID" value="KAE8261609.1"/>
    <property type="molecule type" value="Genomic_DNA"/>
</dbReference>
<name>A0A8X7N1S9_9BASI</name>
<gene>
    <name evidence="2" type="ORF">A4X09_0g7637</name>
</gene>
<evidence type="ECO:0000313" key="3">
    <source>
        <dbReference type="Proteomes" id="UP000078113"/>
    </source>
</evidence>
<evidence type="ECO:0000313" key="2">
    <source>
        <dbReference type="EMBL" id="KAE8261609.1"/>
    </source>
</evidence>
<dbReference type="Proteomes" id="UP000078113">
    <property type="component" value="Unassembled WGS sequence"/>
</dbReference>
<comment type="caution">
    <text evidence="2">The sequence shown here is derived from an EMBL/GenBank/DDBJ whole genome shotgun (WGS) entry which is preliminary data.</text>
</comment>
<feature type="compositionally biased region" description="Basic and acidic residues" evidence="1">
    <location>
        <begin position="89"/>
        <end position="98"/>
    </location>
</feature>